<keyword evidence="5" id="KW-0472">Membrane</keyword>
<evidence type="ECO:0000256" key="3">
    <source>
        <dbReference type="ARBA" id="ARBA00022692"/>
    </source>
</evidence>
<sequence>MASIGAPRRSVSHGARRTINPLSNYRNQAAIVVPRARHISSTPTPLPTNFIDVPPPITAETTEAATGAVDTVTNAVIPALQYGDFCCSRTGLLSHPCGLDSLVVRPHQRQHRHELVLDNRRRDCPLARAVERSCVPYSPASDPQSIAPTGAPLGLFFGVRKMCEQVVQLQHSGVSWLPDLTATDPTYILPALLAAAIHLQIKLGAANVDAATTPNLAHGLNFLRLAIIRGIWIMSGWPSGLLVSLLTTSTLASAESAILRKPMFHPGKLWAVWEDHRDFHRMAWGQSMSTMNGLRDGRRKKEEVWSEHDEAKEAIARWQAAKMRSQRLKKGDVQNEMPKGKKNLKRKGN</sequence>
<dbReference type="GO" id="GO:0005743">
    <property type="term" value="C:mitochondrial inner membrane"/>
    <property type="evidence" value="ECO:0007669"/>
    <property type="project" value="TreeGrafter"/>
</dbReference>
<dbReference type="Proteomes" id="UP000567179">
    <property type="component" value="Unassembled WGS sequence"/>
</dbReference>
<comment type="similarity">
    <text evidence="2">Belongs to the OXA1/ALB3/YidC family.</text>
</comment>
<keyword evidence="3" id="KW-0812">Transmembrane</keyword>
<proteinExistence type="inferred from homology"/>
<feature type="compositionally biased region" description="Basic residues" evidence="6">
    <location>
        <begin position="340"/>
        <end position="349"/>
    </location>
</feature>
<dbReference type="OrthoDB" id="2148490at2759"/>
<name>A0A8H5FA84_9AGAR</name>
<gene>
    <name evidence="7" type="ORF">D9619_009105</name>
</gene>
<keyword evidence="4" id="KW-1133">Transmembrane helix</keyword>
<dbReference type="PANTHER" id="PTHR12428">
    <property type="entry name" value="OXA1"/>
    <property type="match status" value="1"/>
</dbReference>
<feature type="region of interest" description="Disordered" evidence="6">
    <location>
        <begin position="325"/>
        <end position="349"/>
    </location>
</feature>
<dbReference type="InterPro" id="IPR001708">
    <property type="entry name" value="YidC/ALB3/OXA1/COX18"/>
</dbReference>
<evidence type="ECO:0000313" key="7">
    <source>
        <dbReference type="EMBL" id="KAF5329459.1"/>
    </source>
</evidence>
<evidence type="ECO:0000256" key="1">
    <source>
        <dbReference type="ARBA" id="ARBA00004141"/>
    </source>
</evidence>
<dbReference type="AlphaFoldDB" id="A0A8H5FA84"/>
<evidence type="ECO:0000256" key="4">
    <source>
        <dbReference type="ARBA" id="ARBA00022989"/>
    </source>
</evidence>
<accession>A0A8H5FA84</accession>
<dbReference type="GO" id="GO:0032977">
    <property type="term" value="F:membrane insertase activity"/>
    <property type="evidence" value="ECO:0007669"/>
    <property type="project" value="InterPro"/>
</dbReference>
<dbReference type="EMBL" id="JAACJJ010000002">
    <property type="protein sequence ID" value="KAF5329459.1"/>
    <property type="molecule type" value="Genomic_DNA"/>
</dbReference>
<evidence type="ECO:0000256" key="6">
    <source>
        <dbReference type="SAM" id="MobiDB-lite"/>
    </source>
</evidence>
<protein>
    <submittedName>
        <fullName evidence="7">Uncharacterized protein</fullName>
    </submittedName>
</protein>
<evidence type="ECO:0000256" key="5">
    <source>
        <dbReference type="ARBA" id="ARBA00023136"/>
    </source>
</evidence>
<organism evidence="7 8">
    <name type="scientific">Psilocybe cf. subviscida</name>
    <dbReference type="NCBI Taxonomy" id="2480587"/>
    <lineage>
        <taxon>Eukaryota</taxon>
        <taxon>Fungi</taxon>
        <taxon>Dikarya</taxon>
        <taxon>Basidiomycota</taxon>
        <taxon>Agaricomycotina</taxon>
        <taxon>Agaricomycetes</taxon>
        <taxon>Agaricomycetidae</taxon>
        <taxon>Agaricales</taxon>
        <taxon>Agaricineae</taxon>
        <taxon>Strophariaceae</taxon>
        <taxon>Psilocybe</taxon>
    </lineage>
</organism>
<comment type="subcellular location">
    <subcellularLocation>
        <location evidence="1">Membrane</location>
        <topology evidence="1">Multi-pass membrane protein</topology>
    </subcellularLocation>
</comment>
<keyword evidence="8" id="KW-1185">Reference proteome</keyword>
<dbReference type="GO" id="GO:0032979">
    <property type="term" value="P:protein insertion into mitochondrial inner membrane from matrix"/>
    <property type="evidence" value="ECO:0007669"/>
    <property type="project" value="TreeGrafter"/>
</dbReference>
<dbReference type="PANTHER" id="PTHR12428:SF66">
    <property type="entry name" value="MITOCHONDRIAL INNER MEMBRANE PROTEIN OXA1L"/>
    <property type="match status" value="1"/>
</dbReference>
<reference evidence="7 8" key="1">
    <citation type="journal article" date="2020" name="ISME J.">
        <title>Uncovering the hidden diversity of litter-decomposition mechanisms in mushroom-forming fungi.</title>
        <authorList>
            <person name="Floudas D."/>
            <person name="Bentzer J."/>
            <person name="Ahren D."/>
            <person name="Johansson T."/>
            <person name="Persson P."/>
            <person name="Tunlid A."/>
        </authorList>
    </citation>
    <scope>NUCLEOTIDE SEQUENCE [LARGE SCALE GENOMIC DNA]</scope>
    <source>
        <strain evidence="7 8">CBS 101986</strain>
    </source>
</reference>
<evidence type="ECO:0000313" key="8">
    <source>
        <dbReference type="Proteomes" id="UP000567179"/>
    </source>
</evidence>
<evidence type="ECO:0000256" key="2">
    <source>
        <dbReference type="ARBA" id="ARBA00009877"/>
    </source>
</evidence>
<comment type="caution">
    <text evidence="7">The sequence shown here is derived from an EMBL/GenBank/DDBJ whole genome shotgun (WGS) entry which is preliminary data.</text>
</comment>